<protein>
    <recommendedName>
        <fullName evidence="5">DUF4352 domain-containing protein</fullName>
    </recommendedName>
</protein>
<evidence type="ECO:0000313" key="4">
    <source>
        <dbReference type="Proteomes" id="UP001500325"/>
    </source>
</evidence>
<keyword evidence="2" id="KW-1133">Transmembrane helix</keyword>
<organism evidence="3 4">
    <name type="scientific">Pseudonocardia yuanmonensis</name>
    <dbReference type="NCBI Taxonomy" id="1095914"/>
    <lineage>
        <taxon>Bacteria</taxon>
        <taxon>Bacillati</taxon>
        <taxon>Actinomycetota</taxon>
        <taxon>Actinomycetes</taxon>
        <taxon>Pseudonocardiales</taxon>
        <taxon>Pseudonocardiaceae</taxon>
        <taxon>Pseudonocardia</taxon>
    </lineage>
</organism>
<evidence type="ECO:0000256" key="2">
    <source>
        <dbReference type="SAM" id="Phobius"/>
    </source>
</evidence>
<gene>
    <name evidence="3" type="ORF">GCM10023215_18260</name>
</gene>
<keyword evidence="2" id="KW-0812">Transmembrane</keyword>
<feature type="region of interest" description="Disordered" evidence="1">
    <location>
        <begin position="1"/>
        <end position="64"/>
    </location>
</feature>
<feature type="compositionally biased region" description="Pro residues" evidence="1">
    <location>
        <begin position="55"/>
        <end position="64"/>
    </location>
</feature>
<feature type="transmembrane region" description="Helical" evidence="2">
    <location>
        <begin position="93"/>
        <end position="109"/>
    </location>
</feature>
<feature type="transmembrane region" description="Helical" evidence="2">
    <location>
        <begin position="121"/>
        <end position="145"/>
    </location>
</feature>
<reference evidence="4" key="1">
    <citation type="journal article" date="2019" name="Int. J. Syst. Evol. Microbiol.">
        <title>The Global Catalogue of Microorganisms (GCM) 10K type strain sequencing project: providing services to taxonomists for standard genome sequencing and annotation.</title>
        <authorList>
            <consortium name="The Broad Institute Genomics Platform"/>
            <consortium name="The Broad Institute Genome Sequencing Center for Infectious Disease"/>
            <person name="Wu L."/>
            <person name="Ma J."/>
        </authorList>
    </citation>
    <scope>NUCLEOTIDE SEQUENCE [LARGE SCALE GENOMIC DNA]</scope>
    <source>
        <strain evidence="4">JCM 18055</strain>
    </source>
</reference>
<proteinExistence type="predicted"/>
<feature type="compositionally biased region" description="Low complexity" evidence="1">
    <location>
        <begin position="30"/>
        <end position="54"/>
    </location>
</feature>
<comment type="caution">
    <text evidence="3">The sequence shown here is derived from an EMBL/GenBank/DDBJ whole genome shotgun (WGS) entry which is preliminary data.</text>
</comment>
<keyword evidence="2" id="KW-0472">Membrane</keyword>
<evidence type="ECO:0000256" key="1">
    <source>
        <dbReference type="SAM" id="MobiDB-lite"/>
    </source>
</evidence>
<evidence type="ECO:0000313" key="3">
    <source>
        <dbReference type="EMBL" id="GAA4684004.1"/>
    </source>
</evidence>
<sequence length="305" mass="31340">MGCAERPIVTTSSQPPQSGQPQHPGPYGPPQQYGQYPQYGRYGAPQQPSAQVPPQYAPVPPPAPQPRNGLGTAGFVLGLLALLFAWIPFVGVIGWPLSVLGLILSGFGLQRVTTGRADNKGLSVAGLALSAIALLVCVLWATAFASAVSETSASSGTVSGATAPTAAATAPAASQAVGFGQTYTYEDGLAVTIAAPEAYTPSTYSSPARSEIARAVVVSITVQNGTSSPFDLSTIWSGPDASFSGGAAEKIYDSTQLPSVESPTVLPGKSYTYERAFAVGSAPGELQVEWTRDFLSDPVIFTGQA</sequence>
<name>A0ABP8W827_9PSEU</name>
<dbReference type="EMBL" id="BAABIC010000005">
    <property type="protein sequence ID" value="GAA4684004.1"/>
    <property type="molecule type" value="Genomic_DNA"/>
</dbReference>
<keyword evidence="4" id="KW-1185">Reference proteome</keyword>
<evidence type="ECO:0008006" key="5">
    <source>
        <dbReference type="Google" id="ProtNLM"/>
    </source>
</evidence>
<accession>A0ABP8W827</accession>
<dbReference type="Proteomes" id="UP001500325">
    <property type="component" value="Unassembled WGS sequence"/>
</dbReference>